<reference evidence="9" key="1">
    <citation type="submission" date="2023-05" db="EMBL/GenBank/DDBJ databases">
        <title>Nepenthes gracilis genome sequencing.</title>
        <authorList>
            <person name="Fukushima K."/>
        </authorList>
    </citation>
    <scope>NUCLEOTIDE SEQUENCE</scope>
    <source>
        <strain evidence="9">SING2019-196</strain>
    </source>
</reference>
<feature type="compositionally biased region" description="Low complexity" evidence="7">
    <location>
        <begin position="39"/>
        <end position="56"/>
    </location>
</feature>
<evidence type="ECO:0000313" key="10">
    <source>
        <dbReference type="Proteomes" id="UP001279734"/>
    </source>
</evidence>
<evidence type="ECO:0000256" key="2">
    <source>
        <dbReference type="ARBA" id="ARBA00022491"/>
    </source>
</evidence>
<keyword evidence="4 6" id="KW-0804">Transcription</keyword>
<dbReference type="PANTHER" id="PTHR33057">
    <property type="entry name" value="TRANSCRIPTION REPRESSOR OFP7-RELATED"/>
    <property type="match status" value="1"/>
</dbReference>
<comment type="subcellular location">
    <subcellularLocation>
        <location evidence="1 6">Nucleus</location>
    </subcellularLocation>
</comment>
<organism evidence="9 10">
    <name type="scientific">Nepenthes gracilis</name>
    <name type="common">Slender pitcher plant</name>
    <dbReference type="NCBI Taxonomy" id="150966"/>
    <lineage>
        <taxon>Eukaryota</taxon>
        <taxon>Viridiplantae</taxon>
        <taxon>Streptophyta</taxon>
        <taxon>Embryophyta</taxon>
        <taxon>Tracheophyta</taxon>
        <taxon>Spermatophyta</taxon>
        <taxon>Magnoliopsida</taxon>
        <taxon>eudicotyledons</taxon>
        <taxon>Gunneridae</taxon>
        <taxon>Pentapetalae</taxon>
        <taxon>Caryophyllales</taxon>
        <taxon>Nepenthaceae</taxon>
        <taxon>Nepenthes</taxon>
    </lineage>
</organism>
<protein>
    <recommendedName>
        <fullName evidence="6">Transcription repressor</fullName>
    </recommendedName>
    <alternativeName>
        <fullName evidence="6">Ovate family protein</fullName>
    </alternativeName>
</protein>
<sequence>MFAKHIHLCFSKIRCLPTSFSQPSTLDEEEDGADDKHPSQISSSTTELTTTKSFNSAHGLSSSDYMSKSDDFSSNSDSHSETPCQTEFSAISASPRFIVDSPGRSKSILDSTDSVTRVVIGGCAVAVRKYSPDPYTEFRRSMQDMIDAREDKRDWKYLHELLFCYLKLNPRPNHRYIIGAFADLLVSHSSSSDRGGRSLQLRLPSGAVSRRQL</sequence>
<evidence type="ECO:0000256" key="6">
    <source>
        <dbReference type="RuleBase" id="RU367028"/>
    </source>
</evidence>
<dbReference type="PANTHER" id="PTHR33057:SF21">
    <property type="entry name" value="TRANSCRIPTION REPRESSOR"/>
    <property type="match status" value="1"/>
</dbReference>
<gene>
    <name evidence="9" type="ORF">Nepgr_020668</name>
</gene>
<evidence type="ECO:0000256" key="1">
    <source>
        <dbReference type="ARBA" id="ARBA00004123"/>
    </source>
</evidence>
<dbReference type="Pfam" id="PF04844">
    <property type="entry name" value="Ovate"/>
    <property type="match status" value="1"/>
</dbReference>
<feature type="domain" description="OVATE" evidence="8">
    <location>
        <begin position="127"/>
        <end position="187"/>
    </location>
</feature>
<keyword evidence="10" id="KW-1185">Reference proteome</keyword>
<dbReference type="PROSITE" id="PS51754">
    <property type="entry name" value="OVATE"/>
    <property type="match status" value="1"/>
</dbReference>
<comment type="caution">
    <text evidence="9">The sequence shown here is derived from an EMBL/GenBank/DDBJ whole genome shotgun (WGS) entry which is preliminary data.</text>
</comment>
<dbReference type="InterPro" id="IPR006458">
    <property type="entry name" value="Ovate_C"/>
</dbReference>
<dbReference type="GO" id="GO:0045892">
    <property type="term" value="P:negative regulation of DNA-templated transcription"/>
    <property type="evidence" value="ECO:0007669"/>
    <property type="project" value="UniProtKB-UniRule"/>
</dbReference>
<name>A0AAD3SYE9_NEPGR</name>
<keyword evidence="5 6" id="KW-0539">Nucleus</keyword>
<comment type="function">
    <text evidence="6">Transcriptional repressor that regulates multiple aspects of plant growth and development.</text>
</comment>
<evidence type="ECO:0000256" key="7">
    <source>
        <dbReference type="SAM" id="MobiDB-lite"/>
    </source>
</evidence>
<dbReference type="AlphaFoldDB" id="A0AAD3SYE9"/>
<keyword evidence="2 6" id="KW-0678">Repressor</keyword>
<proteinExistence type="predicted"/>
<keyword evidence="3 6" id="KW-0805">Transcription regulation</keyword>
<feature type="region of interest" description="Disordered" evidence="7">
    <location>
        <begin position="22"/>
        <end position="63"/>
    </location>
</feature>
<evidence type="ECO:0000256" key="3">
    <source>
        <dbReference type="ARBA" id="ARBA00023015"/>
    </source>
</evidence>
<dbReference type="Proteomes" id="UP001279734">
    <property type="component" value="Unassembled WGS sequence"/>
</dbReference>
<dbReference type="InterPro" id="IPR038933">
    <property type="entry name" value="Ovate"/>
</dbReference>
<evidence type="ECO:0000259" key="8">
    <source>
        <dbReference type="PROSITE" id="PS51754"/>
    </source>
</evidence>
<evidence type="ECO:0000256" key="5">
    <source>
        <dbReference type="ARBA" id="ARBA00023242"/>
    </source>
</evidence>
<accession>A0AAD3SYE9</accession>
<evidence type="ECO:0000313" key="9">
    <source>
        <dbReference type="EMBL" id="GMH18827.1"/>
    </source>
</evidence>
<dbReference type="NCBIfam" id="TIGR01568">
    <property type="entry name" value="A_thal_3678"/>
    <property type="match status" value="1"/>
</dbReference>
<dbReference type="EMBL" id="BSYO01000019">
    <property type="protein sequence ID" value="GMH18827.1"/>
    <property type="molecule type" value="Genomic_DNA"/>
</dbReference>
<evidence type="ECO:0000256" key="4">
    <source>
        <dbReference type="ARBA" id="ARBA00023163"/>
    </source>
</evidence>
<dbReference type="GO" id="GO:0005634">
    <property type="term" value="C:nucleus"/>
    <property type="evidence" value="ECO:0007669"/>
    <property type="project" value="UniProtKB-SubCell"/>
</dbReference>